<protein>
    <submittedName>
        <fullName evidence="2">Uncharacterized protein</fullName>
    </submittedName>
</protein>
<gene>
    <name evidence="2" type="ORF">GOP47_0006443</name>
</gene>
<evidence type="ECO:0000313" key="2">
    <source>
        <dbReference type="EMBL" id="KAI5078772.1"/>
    </source>
</evidence>
<feature type="region of interest" description="Disordered" evidence="1">
    <location>
        <begin position="31"/>
        <end position="50"/>
    </location>
</feature>
<proteinExistence type="predicted"/>
<reference evidence="2" key="1">
    <citation type="submission" date="2021-01" db="EMBL/GenBank/DDBJ databases">
        <title>Adiantum capillus-veneris genome.</title>
        <authorList>
            <person name="Fang Y."/>
            <person name="Liao Q."/>
        </authorList>
    </citation>
    <scope>NUCLEOTIDE SEQUENCE</scope>
    <source>
        <strain evidence="2">H3</strain>
        <tissue evidence="2">Leaf</tissue>
    </source>
</reference>
<name>A0A9D4ZM18_ADICA</name>
<evidence type="ECO:0000256" key="1">
    <source>
        <dbReference type="SAM" id="MobiDB-lite"/>
    </source>
</evidence>
<comment type="caution">
    <text evidence="2">The sequence shown here is derived from an EMBL/GenBank/DDBJ whole genome shotgun (WGS) entry which is preliminary data.</text>
</comment>
<evidence type="ECO:0000313" key="3">
    <source>
        <dbReference type="Proteomes" id="UP000886520"/>
    </source>
</evidence>
<accession>A0A9D4ZM18</accession>
<dbReference type="EMBL" id="JABFUD020000006">
    <property type="protein sequence ID" value="KAI5078772.1"/>
    <property type="molecule type" value="Genomic_DNA"/>
</dbReference>
<sequence length="84" mass="9490">MKSNKKLERIKSDTDEGTLWSDTALKVCGRAGGQRSKGCTKAEGDEQTERRRKLQKWAAEDPQASLRGYRMQSKGMQSPMPILF</sequence>
<keyword evidence="3" id="KW-1185">Reference proteome</keyword>
<organism evidence="2 3">
    <name type="scientific">Adiantum capillus-veneris</name>
    <name type="common">Maidenhair fern</name>
    <dbReference type="NCBI Taxonomy" id="13818"/>
    <lineage>
        <taxon>Eukaryota</taxon>
        <taxon>Viridiplantae</taxon>
        <taxon>Streptophyta</taxon>
        <taxon>Embryophyta</taxon>
        <taxon>Tracheophyta</taxon>
        <taxon>Polypodiopsida</taxon>
        <taxon>Polypodiidae</taxon>
        <taxon>Polypodiales</taxon>
        <taxon>Pteridineae</taxon>
        <taxon>Pteridaceae</taxon>
        <taxon>Vittarioideae</taxon>
        <taxon>Adiantum</taxon>
    </lineage>
</organism>
<feature type="compositionally biased region" description="Basic and acidic residues" evidence="1">
    <location>
        <begin position="40"/>
        <end position="49"/>
    </location>
</feature>
<dbReference type="Proteomes" id="UP000886520">
    <property type="component" value="Chromosome 6"/>
</dbReference>
<dbReference type="AlphaFoldDB" id="A0A9D4ZM18"/>